<keyword evidence="3 5" id="KW-0238">DNA-binding</keyword>
<dbReference type="InterPro" id="IPR004107">
    <property type="entry name" value="Integrase_SAM-like_N"/>
</dbReference>
<evidence type="ECO:0000313" key="8">
    <source>
        <dbReference type="EMBL" id="ASX25972.1"/>
    </source>
</evidence>
<evidence type="ECO:0000259" key="7">
    <source>
        <dbReference type="PROSITE" id="PS51900"/>
    </source>
</evidence>
<dbReference type="AlphaFoldDB" id="A0A249DYW0"/>
<dbReference type="GO" id="GO:0006310">
    <property type="term" value="P:DNA recombination"/>
    <property type="evidence" value="ECO:0007669"/>
    <property type="project" value="UniProtKB-KW"/>
</dbReference>
<dbReference type="InterPro" id="IPR044068">
    <property type="entry name" value="CB"/>
</dbReference>
<name>A0A249DYW0_9ENTR</name>
<evidence type="ECO:0000256" key="1">
    <source>
        <dbReference type="ARBA" id="ARBA00008857"/>
    </source>
</evidence>
<dbReference type="PROSITE" id="PS51898">
    <property type="entry name" value="TYR_RECOMBINASE"/>
    <property type="match status" value="1"/>
</dbReference>
<reference evidence="8 9" key="2">
    <citation type="submission" date="2017-09" db="EMBL/GenBank/DDBJ databases">
        <title>The genome of whitefly Bemisia tabaci, a global crop pest, provides novel insights into virus transmission, host adaptation and insecticide resistance.</title>
        <authorList>
            <person name="Kaur N."/>
            <person name="Kliot A."/>
            <person name="Pinheiro P.V."/>
            <person name="Luan J."/>
            <person name="Zheng Y."/>
            <person name="Liu W."/>
            <person name="Sun H."/>
            <person name="Yang X."/>
            <person name="Xu Y."/>
            <person name="Luo Y."/>
            <person name="Kruse A."/>
            <person name="Fisher T.W."/>
            <person name="Nelson D.R."/>
            <person name="Elimelech M."/>
            <person name="MacCoss M."/>
            <person name="Johnson R."/>
            <person name="Cohen E."/>
            <person name="Hunter W.B."/>
            <person name="Brown J.K."/>
            <person name="Jander G."/>
            <person name="Cilia M."/>
            <person name="Douglas A.E."/>
            <person name="Ghanim M."/>
            <person name="Simmons A.M."/>
            <person name="Wintermantel W.M."/>
            <person name="Ling K.-S."/>
            <person name="Fei Z."/>
        </authorList>
    </citation>
    <scope>NUCLEOTIDE SEQUENCE [LARGE SCALE GENOMIC DNA]</scope>
    <source>
        <strain evidence="8 9">MEAM1</strain>
    </source>
</reference>
<dbReference type="Pfam" id="PF02899">
    <property type="entry name" value="Phage_int_SAM_1"/>
    <property type="match status" value="1"/>
</dbReference>
<keyword evidence="2" id="KW-0229">DNA integration</keyword>
<dbReference type="PANTHER" id="PTHR30629:SF2">
    <property type="entry name" value="PROPHAGE INTEGRASE INTS-RELATED"/>
    <property type="match status" value="1"/>
</dbReference>
<evidence type="ECO:0000256" key="5">
    <source>
        <dbReference type="PROSITE-ProRule" id="PRU01248"/>
    </source>
</evidence>
<sequence>MAINEAISANRQIFDAPVSLNDRINEVKTLSMTEWIEQFTQKLQQRGLRPNTLRDYRVRLKTINNTFGDKEIKKVTTKEIAEFLNSYTEQGKTATAKLIRGVLIDLFNGAIAEGHLDNNPVVPTKNPRVQIQRARLSLKEFYAIRECADPRRPSVRLGMDLAVLTGQRVGDIQRMQWQDIHDGKWWLQQEKTGMKLAIPLTLSLGAIQETFEGILNQCREQIGGEKYVFMKNKKNNPMSIRLSLGFSELREKSGLKWEGSPPSFHEIRSLSARLHSEERGKEFAQKLLGHKSANMTNKYRDSRGVNGRRFEFIFLIFGGSIESSCYYLSLSFLEFKSQFFYCFDIGLYIRRWVAP</sequence>
<accession>A0A249DYW0</accession>
<evidence type="ECO:0000256" key="2">
    <source>
        <dbReference type="ARBA" id="ARBA00022908"/>
    </source>
</evidence>
<keyword evidence="4" id="KW-0233">DNA recombination</keyword>
<evidence type="ECO:0000256" key="4">
    <source>
        <dbReference type="ARBA" id="ARBA00023172"/>
    </source>
</evidence>
<dbReference type="InterPro" id="IPR010998">
    <property type="entry name" value="Integrase_recombinase_N"/>
</dbReference>
<dbReference type="Proteomes" id="UP000216438">
    <property type="component" value="Chromosome"/>
</dbReference>
<dbReference type="SUPFAM" id="SSF56349">
    <property type="entry name" value="DNA breaking-rejoining enzymes"/>
    <property type="match status" value="1"/>
</dbReference>
<dbReference type="PROSITE" id="PS51900">
    <property type="entry name" value="CB"/>
    <property type="match status" value="1"/>
</dbReference>
<feature type="domain" description="Tyr recombinase" evidence="6">
    <location>
        <begin position="131"/>
        <end position="312"/>
    </location>
</feature>
<evidence type="ECO:0000259" key="6">
    <source>
        <dbReference type="PROSITE" id="PS51898"/>
    </source>
</evidence>
<proteinExistence type="inferred from homology"/>
<organism evidence="8 9">
    <name type="scientific">Candidatus Hamiltonella defensa</name>
    <name type="common">Bemisia tabaci</name>
    <dbReference type="NCBI Taxonomy" id="672795"/>
    <lineage>
        <taxon>Bacteria</taxon>
        <taxon>Pseudomonadati</taxon>
        <taxon>Pseudomonadota</taxon>
        <taxon>Gammaproteobacteria</taxon>
        <taxon>Enterobacterales</taxon>
        <taxon>Enterobacteriaceae</taxon>
        <taxon>aphid secondary symbionts</taxon>
        <taxon>Candidatus Williamhamiltonella</taxon>
    </lineage>
</organism>
<dbReference type="EMBL" id="CP016303">
    <property type="protein sequence ID" value="ASX25972.1"/>
    <property type="molecule type" value="Genomic_DNA"/>
</dbReference>
<dbReference type="PANTHER" id="PTHR30629">
    <property type="entry name" value="PROPHAGE INTEGRASE"/>
    <property type="match status" value="1"/>
</dbReference>
<dbReference type="InterPro" id="IPR013762">
    <property type="entry name" value="Integrase-like_cat_sf"/>
</dbReference>
<dbReference type="GO" id="GO:0003677">
    <property type="term" value="F:DNA binding"/>
    <property type="evidence" value="ECO:0007669"/>
    <property type="project" value="UniProtKB-UniRule"/>
</dbReference>
<dbReference type="Pfam" id="PF00589">
    <property type="entry name" value="Phage_integrase"/>
    <property type="match status" value="1"/>
</dbReference>
<dbReference type="GO" id="GO:0015074">
    <property type="term" value="P:DNA integration"/>
    <property type="evidence" value="ECO:0007669"/>
    <property type="project" value="UniProtKB-KW"/>
</dbReference>
<dbReference type="InterPro" id="IPR050808">
    <property type="entry name" value="Phage_Integrase"/>
</dbReference>
<dbReference type="InterPro" id="IPR002104">
    <property type="entry name" value="Integrase_catalytic"/>
</dbReference>
<dbReference type="Gene3D" id="1.10.150.130">
    <property type="match status" value="1"/>
</dbReference>
<protein>
    <submittedName>
        <fullName evidence="8">Integrase</fullName>
    </submittedName>
</protein>
<evidence type="ECO:0000313" key="9">
    <source>
        <dbReference type="Proteomes" id="UP000216438"/>
    </source>
</evidence>
<gene>
    <name evidence="8" type="ORF">BA171_02210</name>
</gene>
<reference evidence="9" key="1">
    <citation type="submission" date="2016-06" db="EMBL/GenBank/DDBJ databases">
        <authorList>
            <person name="Chen W."/>
            <person name="Hasegawa D.K."/>
        </authorList>
    </citation>
    <scope>NUCLEOTIDE SEQUENCE [LARGE SCALE GENOMIC DNA]</scope>
    <source>
        <strain evidence="9">MEAM1</strain>
    </source>
</reference>
<evidence type="ECO:0000256" key="3">
    <source>
        <dbReference type="ARBA" id="ARBA00023125"/>
    </source>
</evidence>
<comment type="similarity">
    <text evidence="1">Belongs to the 'phage' integrase family.</text>
</comment>
<feature type="domain" description="Core-binding (CB)" evidence="7">
    <location>
        <begin position="30"/>
        <end position="111"/>
    </location>
</feature>
<dbReference type="InterPro" id="IPR011010">
    <property type="entry name" value="DNA_brk_join_enz"/>
</dbReference>
<dbReference type="Gene3D" id="1.10.443.10">
    <property type="entry name" value="Intergrase catalytic core"/>
    <property type="match status" value="1"/>
</dbReference>